<proteinExistence type="predicted"/>
<keyword evidence="3" id="KW-1185">Reference proteome</keyword>
<evidence type="ECO:0000256" key="1">
    <source>
        <dbReference type="SAM" id="MobiDB-lite"/>
    </source>
</evidence>
<protein>
    <submittedName>
        <fullName evidence="2">Uncharacterized protein</fullName>
    </submittedName>
</protein>
<dbReference type="Proteomes" id="UP001374584">
    <property type="component" value="Unassembled WGS sequence"/>
</dbReference>
<dbReference type="AlphaFoldDB" id="A0AAN9N2E2"/>
<name>A0AAN9N2E2_PHACN</name>
<gene>
    <name evidence="2" type="ORF">VNO80_13832</name>
</gene>
<sequence>MKSFPQTKRTLSPLSQTSPPFSAQFPAIYRTFDAISGHCRYLRHFRSHALSHRFSLLASPIIVDFFTYLRPNRVSVPDSQSLGSNFVSLIPFL</sequence>
<feature type="region of interest" description="Disordered" evidence="1">
    <location>
        <begin position="1"/>
        <end position="21"/>
    </location>
</feature>
<comment type="caution">
    <text evidence="2">The sequence shown here is derived from an EMBL/GenBank/DDBJ whole genome shotgun (WGS) entry which is preliminary data.</text>
</comment>
<reference evidence="2 3" key="1">
    <citation type="submission" date="2024-01" db="EMBL/GenBank/DDBJ databases">
        <title>The genomes of 5 underutilized Papilionoideae crops provide insights into root nodulation and disease resistanc.</title>
        <authorList>
            <person name="Jiang F."/>
        </authorList>
    </citation>
    <scope>NUCLEOTIDE SEQUENCE [LARGE SCALE GENOMIC DNA]</scope>
    <source>
        <strain evidence="2">JINMINGXINNONG_FW02</strain>
        <tissue evidence="2">Leaves</tissue>
    </source>
</reference>
<evidence type="ECO:0000313" key="3">
    <source>
        <dbReference type="Proteomes" id="UP001374584"/>
    </source>
</evidence>
<accession>A0AAN9N2E2</accession>
<evidence type="ECO:0000313" key="2">
    <source>
        <dbReference type="EMBL" id="KAK7365056.1"/>
    </source>
</evidence>
<organism evidence="2 3">
    <name type="scientific">Phaseolus coccineus</name>
    <name type="common">Scarlet runner bean</name>
    <name type="synonym">Phaseolus multiflorus</name>
    <dbReference type="NCBI Taxonomy" id="3886"/>
    <lineage>
        <taxon>Eukaryota</taxon>
        <taxon>Viridiplantae</taxon>
        <taxon>Streptophyta</taxon>
        <taxon>Embryophyta</taxon>
        <taxon>Tracheophyta</taxon>
        <taxon>Spermatophyta</taxon>
        <taxon>Magnoliopsida</taxon>
        <taxon>eudicotyledons</taxon>
        <taxon>Gunneridae</taxon>
        <taxon>Pentapetalae</taxon>
        <taxon>rosids</taxon>
        <taxon>fabids</taxon>
        <taxon>Fabales</taxon>
        <taxon>Fabaceae</taxon>
        <taxon>Papilionoideae</taxon>
        <taxon>50 kb inversion clade</taxon>
        <taxon>NPAAA clade</taxon>
        <taxon>indigoferoid/millettioid clade</taxon>
        <taxon>Phaseoleae</taxon>
        <taxon>Phaseolus</taxon>
    </lineage>
</organism>
<dbReference type="EMBL" id="JAYMYR010000005">
    <property type="protein sequence ID" value="KAK7365056.1"/>
    <property type="molecule type" value="Genomic_DNA"/>
</dbReference>